<protein>
    <recommendedName>
        <fullName evidence="5">Pyridoxine/pyridoxamine 5'-phosphate oxidase</fullName>
        <ecNumber evidence="5">1.4.3.5</ecNumber>
    </recommendedName>
    <alternativeName>
        <fullName evidence="5">PNP/PMP oxidase</fullName>
        <shortName evidence="5">PNPOx</shortName>
    </alternativeName>
    <alternativeName>
        <fullName evidence="5">Pyridoxal 5'-phosphate synthase</fullName>
    </alternativeName>
</protein>
<feature type="domain" description="Pyridoxine 5'-phosphate oxidase dimerisation C-terminal" evidence="8">
    <location>
        <begin position="174"/>
        <end position="214"/>
    </location>
</feature>
<evidence type="ECO:0000256" key="3">
    <source>
        <dbReference type="ARBA" id="ARBA00022643"/>
    </source>
</evidence>
<organism evidence="9 10">
    <name type="scientific">Microbacterium lacus</name>
    <dbReference type="NCBI Taxonomy" id="415217"/>
    <lineage>
        <taxon>Bacteria</taxon>
        <taxon>Bacillati</taxon>
        <taxon>Actinomycetota</taxon>
        <taxon>Actinomycetes</taxon>
        <taxon>Micrococcales</taxon>
        <taxon>Microbacteriaceae</taxon>
        <taxon>Microbacterium</taxon>
    </lineage>
</organism>
<feature type="binding site" evidence="5">
    <location>
        <begin position="141"/>
        <end position="142"/>
    </location>
    <ligand>
        <name>FMN</name>
        <dbReference type="ChEBI" id="CHEBI:58210"/>
    </ligand>
</feature>
<comment type="function">
    <text evidence="5">Catalyzes the oxidation of either pyridoxine 5'-phosphate (PNP) or pyridoxamine 5'-phosphate (PMP) into pyridoxal 5'-phosphate (PLP).</text>
</comment>
<accession>A0ABP4SY19</accession>
<keyword evidence="3 5" id="KW-0288">FMN</keyword>
<feature type="compositionally biased region" description="Basic and acidic residues" evidence="6">
    <location>
        <begin position="1"/>
        <end position="12"/>
    </location>
</feature>
<feature type="region of interest" description="Disordered" evidence="6">
    <location>
        <begin position="1"/>
        <end position="24"/>
    </location>
</feature>
<sequence>MTDPALHRHTDYGAESLDESDVGSDPIEQFESWLLEAADRGVYEPNAMVVGTIGEDGTPSSRTVLLRAVDAEGFVFYTDRSSRKGRALAAHPVATLLFPWYTLHRQVIVTGEVSRVDDAESDAYWATRPHGSRLAGTASAQSQPISSRTELEARVAALEEQYPEGADVPRPERWGGYRVRPSRVEFWQGRSSRLHDRIVFTRRQDGWDVERLQP</sequence>
<feature type="binding site" evidence="5">
    <location>
        <position position="197"/>
    </location>
    <ligand>
        <name>FMN</name>
        <dbReference type="ChEBI" id="CHEBI:58210"/>
    </ligand>
</feature>
<comment type="catalytic activity">
    <reaction evidence="5">
        <text>pyridoxine 5'-phosphate + O2 = pyridoxal 5'-phosphate + H2O2</text>
        <dbReference type="Rhea" id="RHEA:15149"/>
        <dbReference type="ChEBI" id="CHEBI:15379"/>
        <dbReference type="ChEBI" id="CHEBI:16240"/>
        <dbReference type="ChEBI" id="CHEBI:58589"/>
        <dbReference type="ChEBI" id="CHEBI:597326"/>
        <dbReference type="EC" id="1.4.3.5"/>
    </reaction>
</comment>
<comment type="similarity">
    <text evidence="1 5">Belongs to the pyridoxamine 5'-phosphate oxidase family.</text>
</comment>
<evidence type="ECO:0000256" key="5">
    <source>
        <dbReference type="HAMAP-Rule" id="MF_01629"/>
    </source>
</evidence>
<keyword evidence="2 5" id="KW-0285">Flavoprotein</keyword>
<dbReference type="PANTHER" id="PTHR10851:SF0">
    <property type="entry name" value="PYRIDOXINE-5'-PHOSPHATE OXIDASE"/>
    <property type="match status" value="1"/>
</dbReference>
<feature type="binding site" evidence="5">
    <location>
        <position position="67"/>
    </location>
    <ligand>
        <name>substrate</name>
    </ligand>
</feature>
<comment type="subunit">
    <text evidence="5">Homodimer.</text>
</comment>
<feature type="binding site" evidence="5">
    <location>
        <position position="83"/>
    </location>
    <ligand>
        <name>FMN</name>
        <dbReference type="ChEBI" id="CHEBI:58210"/>
    </ligand>
</feature>
<evidence type="ECO:0000259" key="8">
    <source>
        <dbReference type="Pfam" id="PF10590"/>
    </source>
</evidence>
<dbReference type="PIRSF" id="PIRSF000190">
    <property type="entry name" value="Pyd_amn-ph_oxd"/>
    <property type="match status" value="1"/>
</dbReference>
<dbReference type="InterPro" id="IPR019740">
    <property type="entry name" value="Pyridox_Oxase_CS"/>
</dbReference>
<dbReference type="Pfam" id="PF01243">
    <property type="entry name" value="PNPOx_N"/>
    <property type="match status" value="1"/>
</dbReference>
<feature type="binding site" evidence="5">
    <location>
        <position position="132"/>
    </location>
    <ligand>
        <name>substrate</name>
    </ligand>
</feature>
<dbReference type="NCBIfam" id="NF004231">
    <property type="entry name" value="PRK05679.1"/>
    <property type="match status" value="1"/>
</dbReference>
<gene>
    <name evidence="5 9" type="primary">pdxH</name>
    <name evidence="9" type="ORF">GCM10009807_23790</name>
</gene>
<evidence type="ECO:0000256" key="6">
    <source>
        <dbReference type="SAM" id="MobiDB-lite"/>
    </source>
</evidence>
<feature type="binding site" evidence="5">
    <location>
        <position position="84"/>
    </location>
    <ligand>
        <name>FMN</name>
        <dbReference type="ChEBI" id="CHEBI:58210"/>
    </ligand>
</feature>
<dbReference type="PANTHER" id="PTHR10851">
    <property type="entry name" value="PYRIDOXINE-5-PHOSPHATE OXIDASE"/>
    <property type="match status" value="1"/>
</dbReference>
<name>A0ABP4SY19_9MICO</name>
<dbReference type="PROSITE" id="PS01064">
    <property type="entry name" value="PYRIDOX_OXIDASE"/>
    <property type="match status" value="1"/>
</dbReference>
<dbReference type="EC" id="1.4.3.5" evidence="5"/>
<evidence type="ECO:0000256" key="4">
    <source>
        <dbReference type="ARBA" id="ARBA00023002"/>
    </source>
</evidence>
<feature type="binding site" evidence="5">
    <location>
        <begin position="62"/>
        <end position="67"/>
    </location>
    <ligand>
        <name>FMN</name>
        <dbReference type="ChEBI" id="CHEBI:58210"/>
    </ligand>
</feature>
<dbReference type="Pfam" id="PF10590">
    <property type="entry name" value="PNP_phzG_C"/>
    <property type="match status" value="1"/>
</dbReference>
<comment type="pathway">
    <text evidence="5">Cofactor metabolism; pyridoxal 5'-phosphate salvage; pyridoxal 5'-phosphate from pyridoxine 5'-phosphate: step 1/1.</text>
</comment>
<dbReference type="InterPro" id="IPR011576">
    <property type="entry name" value="Pyridox_Oxase_N"/>
</dbReference>
<evidence type="ECO:0000313" key="10">
    <source>
        <dbReference type="Proteomes" id="UP001500596"/>
    </source>
</evidence>
<evidence type="ECO:0000313" key="9">
    <source>
        <dbReference type="EMBL" id="GAA1679129.1"/>
    </source>
</evidence>
<dbReference type="InterPro" id="IPR000659">
    <property type="entry name" value="Pyridox_Oxase"/>
</dbReference>
<comment type="catalytic activity">
    <reaction evidence="5">
        <text>pyridoxamine 5'-phosphate + O2 + H2O = pyridoxal 5'-phosphate + H2O2 + NH4(+)</text>
        <dbReference type="Rhea" id="RHEA:15817"/>
        <dbReference type="ChEBI" id="CHEBI:15377"/>
        <dbReference type="ChEBI" id="CHEBI:15379"/>
        <dbReference type="ChEBI" id="CHEBI:16240"/>
        <dbReference type="ChEBI" id="CHEBI:28938"/>
        <dbReference type="ChEBI" id="CHEBI:58451"/>
        <dbReference type="ChEBI" id="CHEBI:597326"/>
        <dbReference type="EC" id="1.4.3.5"/>
    </reaction>
</comment>
<feature type="binding site" evidence="5">
    <location>
        <begin position="77"/>
        <end position="78"/>
    </location>
    <ligand>
        <name>FMN</name>
        <dbReference type="ChEBI" id="CHEBI:58210"/>
    </ligand>
</feature>
<evidence type="ECO:0000256" key="1">
    <source>
        <dbReference type="ARBA" id="ARBA00007301"/>
    </source>
</evidence>
<feature type="binding site" evidence="5">
    <location>
        <position position="124"/>
    </location>
    <ligand>
        <name>substrate</name>
    </ligand>
</feature>
<keyword evidence="4 5" id="KW-0560">Oxidoreductase</keyword>
<dbReference type="Gene3D" id="2.30.110.10">
    <property type="entry name" value="Electron Transport, Fmn-binding Protein, Chain A"/>
    <property type="match status" value="1"/>
</dbReference>
<reference evidence="10" key="1">
    <citation type="journal article" date="2019" name="Int. J. Syst. Evol. Microbiol.">
        <title>The Global Catalogue of Microorganisms (GCM) 10K type strain sequencing project: providing services to taxonomists for standard genome sequencing and annotation.</title>
        <authorList>
            <consortium name="The Broad Institute Genomics Platform"/>
            <consortium name="The Broad Institute Genome Sequencing Center for Infectious Disease"/>
            <person name="Wu L."/>
            <person name="Ma J."/>
        </authorList>
    </citation>
    <scope>NUCLEOTIDE SEQUENCE [LARGE SCALE GENOMIC DNA]</scope>
    <source>
        <strain evidence="10">JCM 15575</strain>
    </source>
</reference>
<dbReference type="NCBIfam" id="TIGR00558">
    <property type="entry name" value="pdxH"/>
    <property type="match status" value="1"/>
</dbReference>
<evidence type="ECO:0000256" key="2">
    <source>
        <dbReference type="ARBA" id="ARBA00022630"/>
    </source>
</evidence>
<comment type="cofactor">
    <cofactor evidence="5">
        <name>FMN</name>
        <dbReference type="ChEBI" id="CHEBI:58210"/>
    </cofactor>
    <text evidence="5">Binds 1 FMN per subunit.</text>
</comment>
<feature type="binding site" evidence="5">
    <location>
        <position position="106"/>
    </location>
    <ligand>
        <name>FMN</name>
        <dbReference type="ChEBI" id="CHEBI:58210"/>
    </ligand>
</feature>
<proteinExistence type="inferred from homology"/>
<feature type="binding site" evidence="5">
    <location>
        <position position="187"/>
    </location>
    <ligand>
        <name>FMN</name>
        <dbReference type="ChEBI" id="CHEBI:58210"/>
    </ligand>
</feature>
<feature type="domain" description="Pyridoxamine 5'-phosphate oxidase N-terminal" evidence="7">
    <location>
        <begin position="36"/>
        <end position="160"/>
    </location>
</feature>
<evidence type="ECO:0000259" key="7">
    <source>
        <dbReference type="Pfam" id="PF01243"/>
    </source>
</evidence>
<feature type="binding site" evidence="5">
    <location>
        <position position="128"/>
    </location>
    <ligand>
        <name>substrate</name>
    </ligand>
</feature>
<dbReference type="InterPro" id="IPR012349">
    <property type="entry name" value="Split_barrel_FMN-bd"/>
</dbReference>
<dbReference type="Proteomes" id="UP001500596">
    <property type="component" value="Unassembled WGS sequence"/>
</dbReference>
<dbReference type="HAMAP" id="MF_01629">
    <property type="entry name" value="PdxH"/>
    <property type="match status" value="1"/>
</dbReference>
<dbReference type="EMBL" id="BAAAPK010000001">
    <property type="protein sequence ID" value="GAA1679129.1"/>
    <property type="molecule type" value="Genomic_DNA"/>
</dbReference>
<comment type="caution">
    <text evidence="9">The sequence shown here is derived from an EMBL/GenBank/DDBJ whole genome shotgun (WGS) entry which is preliminary data.</text>
</comment>
<keyword evidence="5" id="KW-0664">Pyridoxine biosynthesis</keyword>
<comment type="pathway">
    <text evidence="5">Cofactor metabolism; pyridoxal 5'-phosphate salvage; pyridoxal 5'-phosphate from pyridoxamine 5'-phosphate: step 1/1.</text>
</comment>
<dbReference type="RefSeq" id="WP_344054833.1">
    <property type="nucleotide sequence ID" value="NZ_BAAAPK010000001.1"/>
</dbReference>
<keyword evidence="10" id="KW-1185">Reference proteome</keyword>
<feature type="binding site" evidence="5">
    <location>
        <begin position="193"/>
        <end position="195"/>
    </location>
    <ligand>
        <name>substrate</name>
    </ligand>
</feature>
<dbReference type="SUPFAM" id="SSF50475">
    <property type="entry name" value="FMN-binding split barrel"/>
    <property type="match status" value="1"/>
</dbReference>
<dbReference type="InterPro" id="IPR019576">
    <property type="entry name" value="Pyridoxamine_oxidase_dimer_C"/>
</dbReference>